<dbReference type="PANTHER" id="PTHR18968:SF133">
    <property type="entry name" value="BENZOYLFORMATE DECARBOXYLASE"/>
    <property type="match status" value="1"/>
</dbReference>
<dbReference type="GeneID" id="65281812"/>
<dbReference type="InterPro" id="IPR029035">
    <property type="entry name" value="DHS-like_NAD/FAD-binding_dom"/>
</dbReference>
<evidence type="ECO:0000259" key="4">
    <source>
        <dbReference type="Pfam" id="PF00205"/>
    </source>
</evidence>
<dbReference type="GO" id="GO:0050695">
    <property type="term" value="F:benzoylformate decarboxylase activity"/>
    <property type="evidence" value="ECO:0007669"/>
    <property type="project" value="UniProtKB-EC"/>
</dbReference>
<organism evidence="7 8">
    <name type="scientific">Acidithiobacillus ferrooxidans (strain ATCC 23270 / DSM 14882 / CIP 104768 / NCIMB 8455)</name>
    <name type="common">Ferrobacillus ferrooxidans (strain ATCC 23270)</name>
    <dbReference type="NCBI Taxonomy" id="243159"/>
    <lineage>
        <taxon>Bacteria</taxon>
        <taxon>Pseudomonadati</taxon>
        <taxon>Pseudomonadota</taxon>
        <taxon>Acidithiobacillia</taxon>
        <taxon>Acidithiobacillales</taxon>
        <taxon>Acidithiobacillaceae</taxon>
        <taxon>Acidithiobacillus</taxon>
    </lineage>
</organism>
<dbReference type="GO" id="GO:0050660">
    <property type="term" value="F:flavin adenine dinucleotide binding"/>
    <property type="evidence" value="ECO:0007669"/>
    <property type="project" value="TreeGrafter"/>
</dbReference>
<dbReference type="Gene3D" id="3.40.50.970">
    <property type="match status" value="2"/>
</dbReference>
<dbReference type="Proteomes" id="UP000001362">
    <property type="component" value="Chromosome"/>
</dbReference>
<dbReference type="InterPro" id="IPR045229">
    <property type="entry name" value="TPP_enz"/>
</dbReference>
<dbReference type="GO" id="GO:0000287">
    <property type="term" value="F:magnesium ion binding"/>
    <property type="evidence" value="ECO:0007669"/>
    <property type="project" value="InterPro"/>
</dbReference>
<evidence type="ECO:0000256" key="1">
    <source>
        <dbReference type="ARBA" id="ARBA00007812"/>
    </source>
</evidence>
<dbReference type="PaxDb" id="243159-AFE_2776"/>
<dbReference type="STRING" id="243159.AFE_2776"/>
<dbReference type="InterPro" id="IPR012000">
    <property type="entry name" value="Thiamin_PyroP_enz_cen_dom"/>
</dbReference>
<dbReference type="eggNOG" id="COG0028">
    <property type="taxonomic scope" value="Bacteria"/>
</dbReference>
<reference evidence="7 8" key="1">
    <citation type="journal article" date="2008" name="BMC Genomics">
        <title>Acidithiobacillus ferrooxidans metabolism: from genome sequence to industrial applications.</title>
        <authorList>
            <person name="Valdes J."/>
            <person name="Pedroso I."/>
            <person name="Quatrini R."/>
            <person name="Dodson R.J."/>
            <person name="Tettelin H."/>
            <person name="Blake R.II."/>
            <person name="Eisen J.A."/>
            <person name="Holmes D.S."/>
        </authorList>
    </citation>
    <scope>NUCLEOTIDE SEQUENCE [LARGE SCALE GENOMIC DNA]</scope>
    <source>
        <strain evidence="8">ATCC 23270 / DSM 14882 / CIP 104768 / NCIMB 8455</strain>
    </source>
</reference>
<dbReference type="NCBIfam" id="NF005485">
    <property type="entry name" value="PRK07092.1"/>
    <property type="match status" value="1"/>
</dbReference>
<dbReference type="CDD" id="cd07035">
    <property type="entry name" value="TPP_PYR_POX_like"/>
    <property type="match status" value="1"/>
</dbReference>
<keyword evidence="8" id="KW-1185">Reference proteome</keyword>
<feature type="domain" description="Thiamine pyrophosphate enzyme TPP-binding" evidence="5">
    <location>
        <begin position="382"/>
        <end position="524"/>
    </location>
</feature>
<evidence type="ECO:0000313" key="7">
    <source>
        <dbReference type="EMBL" id="ACK79119.1"/>
    </source>
</evidence>
<name>B7J8K2_ACIF2</name>
<dbReference type="EC" id="4.1.1.7" evidence="7"/>
<dbReference type="EMBL" id="CP001219">
    <property type="protein sequence ID" value="ACK79119.1"/>
    <property type="molecule type" value="Genomic_DNA"/>
</dbReference>
<accession>B7J8K2</accession>
<dbReference type="Pfam" id="PF00205">
    <property type="entry name" value="TPP_enzyme_M"/>
    <property type="match status" value="1"/>
</dbReference>
<feature type="domain" description="Thiamine pyrophosphate enzyme central" evidence="4">
    <location>
        <begin position="189"/>
        <end position="322"/>
    </location>
</feature>
<evidence type="ECO:0000259" key="6">
    <source>
        <dbReference type="Pfam" id="PF02776"/>
    </source>
</evidence>
<dbReference type="InterPro" id="IPR029061">
    <property type="entry name" value="THDP-binding"/>
</dbReference>
<dbReference type="GO" id="GO:0003984">
    <property type="term" value="F:acetolactate synthase activity"/>
    <property type="evidence" value="ECO:0007669"/>
    <property type="project" value="TreeGrafter"/>
</dbReference>
<dbReference type="Pfam" id="PF02776">
    <property type="entry name" value="TPP_enzyme_N"/>
    <property type="match status" value="1"/>
</dbReference>
<dbReference type="InterPro" id="IPR012001">
    <property type="entry name" value="Thiamin_PyroP_enz_TPP-bd_dom"/>
</dbReference>
<proteinExistence type="inferred from homology"/>
<protein>
    <submittedName>
        <fullName evidence="7">Benzoylformate decarboxylase</fullName>
        <ecNumber evidence="7">4.1.1.7</ecNumber>
    </submittedName>
</protein>
<evidence type="ECO:0000313" key="8">
    <source>
        <dbReference type="Proteomes" id="UP000001362"/>
    </source>
</evidence>
<dbReference type="GO" id="GO:0030976">
    <property type="term" value="F:thiamine pyrophosphate binding"/>
    <property type="evidence" value="ECO:0007669"/>
    <property type="project" value="InterPro"/>
</dbReference>
<dbReference type="InterPro" id="IPR011766">
    <property type="entry name" value="TPP_enzyme_TPP-bd"/>
</dbReference>
<dbReference type="SUPFAM" id="SSF52518">
    <property type="entry name" value="Thiamin diphosphate-binding fold (THDP-binding)"/>
    <property type="match status" value="2"/>
</dbReference>
<evidence type="ECO:0000256" key="2">
    <source>
        <dbReference type="ARBA" id="ARBA00023052"/>
    </source>
</evidence>
<evidence type="ECO:0000256" key="3">
    <source>
        <dbReference type="RuleBase" id="RU362132"/>
    </source>
</evidence>
<feature type="domain" description="Thiamine pyrophosphate enzyme N-terminal TPP-binding" evidence="6">
    <location>
        <begin position="5"/>
        <end position="105"/>
    </location>
</feature>
<dbReference type="PANTHER" id="PTHR18968">
    <property type="entry name" value="THIAMINE PYROPHOSPHATE ENZYMES"/>
    <property type="match status" value="1"/>
</dbReference>
<comment type="similarity">
    <text evidence="1 3">Belongs to the TPP enzyme family.</text>
</comment>
<gene>
    <name evidence="7" type="ordered locus">AFE_2776</name>
</gene>
<dbReference type="Gene3D" id="3.40.50.1220">
    <property type="entry name" value="TPP-binding domain"/>
    <property type="match status" value="1"/>
</dbReference>
<dbReference type="SUPFAM" id="SSF52467">
    <property type="entry name" value="DHS-like NAD/FAD-binding domain"/>
    <property type="match status" value="1"/>
</dbReference>
<dbReference type="Pfam" id="PF02775">
    <property type="entry name" value="TPP_enzyme_C"/>
    <property type="match status" value="1"/>
</dbReference>
<dbReference type="AlphaFoldDB" id="B7J8K2"/>
<dbReference type="CDD" id="cd02002">
    <property type="entry name" value="TPP_BFDC"/>
    <property type="match status" value="1"/>
</dbReference>
<dbReference type="KEGG" id="afr:AFE_2776"/>
<dbReference type="RefSeq" id="WP_012607525.1">
    <property type="nucleotide sequence ID" value="NC_011761.1"/>
</dbReference>
<dbReference type="HOGENOM" id="CLU_013748_3_1_6"/>
<evidence type="ECO:0000259" key="5">
    <source>
        <dbReference type="Pfam" id="PF02775"/>
    </source>
</evidence>
<keyword evidence="2 3" id="KW-0786">Thiamine pyrophosphate</keyword>
<keyword evidence="7" id="KW-0456">Lyase</keyword>
<sequence length="535" mass="58386">MHVSVKTATFKLLRQLGMTWIVGNPGSTEETFLQDLPEDFTYIQALHEGSVVAIADGLAQGLRQAVLVNVHTGVGLGNAMGAILTAYQNKTPLIITSGQQTRDMLLFEPLLTNVNAVTMPLPWVKWSYEPVRPEDVPGAFMRAYAMAVQPPAGPVHLSLPMDDWDKMITDRNYLRTVSHRVAPDPVRLADFARRIDQSTNPVLIYGADIARSDAWDAGVHLAEQLQAPVWSTPFNERAIFPCSNSLYAGILPAAIAPLADCLRGHDLAIVVGAPVFRYYPYVAGHYLPEGTSLLQITDDSDAAAKAPVGDSLISDSLLFLEQIVPMIAPRSHHARPPHHDPRVKWSASTAFLSSEAVFDILKPLCPDEFILLEESPSNAPALRQIFAIDQPDSFYTFASGQLGWNMPAAIGLALHEQISGRHRPVIVFVGDGAFNYAPQCIYTGVRHHTHVIFVVLQNHEYAILKEFAIEEKLKNIPGLELPGIAIADIGSAYGAHATVAITAIQLEAAFREAMGYQGVSVLQVPISSDLHPLID</sequence>
<dbReference type="GO" id="GO:0019752">
    <property type="term" value="P:carboxylic acid metabolic process"/>
    <property type="evidence" value="ECO:0007669"/>
    <property type="project" value="UniProtKB-ARBA"/>
</dbReference>